<name>A0A645GKV2_9ZZZZ</name>
<dbReference type="AlphaFoldDB" id="A0A645GKV2"/>
<dbReference type="EMBL" id="VSSQ01077441">
    <property type="protein sequence ID" value="MPN27517.1"/>
    <property type="molecule type" value="Genomic_DNA"/>
</dbReference>
<reference evidence="1" key="1">
    <citation type="submission" date="2019-08" db="EMBL/GenBank/DDBJ databases">
        <authorList>
            <person name="Kucharzyk K."/>
            <person name="Murdoch R.W."/>
            <person name="Higgins S."/>
            <person name="Loffler F."/>
        </authorList>
    </citation>
    <scope>NUCLEOTIDE SEQUENCE</scope>
</reference>
<sequence>MLWLPAVCLAGALGGMAIPRGMMIHARQALERYDASGEPMLSYFELWSDGSRVLSREVGADGALLSCAFSGPDGHLTWQPDTMKASRLEASAVFLPDYQALKAAFGRETAVPGQSYAGRACTAVLLDDPGNEADWLRIFLDDETGFVLLCEAPLFRLRTALLEMLPADDARLAPPDGLMY</sequence>
<accession>A0A645GKV2</accession>
<protein>
    <submittedName>
        <fullName evidence="1">Uncharacterized protein</fullName>
    </submittedName>
</protein>
<comment type="caution">
    <text evidence="1">The sequence shown here is derived from an EMBL/GenBank/DDBJ whole genome shotgun (WGS) entry which is preliminary data.</text>
</comment>
<proteinExistence type="predicted"/>
<gene>
    <name evidence="1" type="ORF">SDC9_174951</name>
</gene>
<evidence type="ECO:0000313" key="1">
    <source>
        <dbReference type="EMBL" id="MPN27517.1"/>
    </source>
</evidence>
<organism evidence="1">
    <name type="scientific">bioreactor metagenome</name>
    <dbReference type="NCBI Taxonomy" id="1076179"/>
    <lineage>
        <taxon>unclassified sequences</taxon>
        <taxon>metagenomes</taxon>
        <taxon>ecological metagenomes</taxon>
    </lineage>
</organism>